<dbReference type="PANTHER" id="PTHR32019">
    <property type="entry name" value="R3H DOMAIN-CONTAINING PROTEIN 4"/>
    <property type="match status" value="1"/>
</dbReference>
<dbReference type="EMBL" id="JABAYA010000024">
    <property type="protein sequence ID" value="KAF7729577.1"/>
    <property type="molecule type" value="Genomic_DNA"/>
</dbReference>
<dbReference type="CDD" id="cd02325">
    <property type="entry name" value="R3H"/>
    <property type="match status" value="1"/>
</dbReference>
<comment type="caution">
    <text evidence="2">The sequence shown here is derived from an EMBL/GenBank/DDBJ whole genome shotgun (WGS) entry which is preliminary data.</text>
</comment>
<dbReference type="Proteomes" id="UP000605846">
    <property type="component" value="Unassembled WGS sequence"/>
</dbReference>
<protein>
    <recommendedName>
        <fullName evidence="4">R3H-associated N-terminal domain-containing protein</fullName>
    </recommendedName>
</protein>
<dbReference type="InterPro" id="IPR039629">
    <property type="entry name" value="R3HDM4"/>
</dbReference>
<feature type="region of interest" description="Disordered" evidence="1">
    <location>
        <begin position="40"/>
        <end position="59"/>
    </location>
</feature>
<dbReference type="InterPro" id="IPR036867">
    <property type="entry name" value="R3H_dom_sf"/>
</dbReference>
<dbReference type="SUPFAM" id="SSF82708">
    <property type="entry name" value="R3H domain"/>
    <property type="match status" value="1"/>
</dbReference>
<evidence type="ECO:0000313" key="2">
    <source>
        <dbReference type="EMBL" id="KAF7729577.1"/>
    </source>
</evidence>
<dbReference type="PANTHER" id="PTHR32019:SF2">
    <property type="entry name" value="R3H DOMAIN-CONTAINING PROTEIN 4"/>
    <property type="match status" value="1"/>
</dbReference>
<keyword evidence="3" id="KW-1185">Reference proteome</keyword>
<accession>A0A8H7ERH1</accession>
<evidence type="ECO:0000256" key="1">
    <source>
        <dbReference type="SAM" id="MobiDB-lite"/>
    </source>
</evidence>
<dbReference type="GO" id="GO:0003676">
    <property type="term" value="F:nucleic acid binding"/>
    <property type="evidence" value="ECO:0007669"/>
    <property type="project" value="InterPro"/>
</dbReference>
<dbReference type="OrthoDB" id="10256743at2759"/>
<sequence>MAIGESSVFFVECGRPTEANTYADVSAALVTSAVASFQTEDKTNAPKKQKTKRFHSQRDSLARRTQLLVGKEGSRRRQRWDNSNFSDHPSAVLFAEDLRPPGYGDRPTFHWVHDNEPVDELLEDVMSLQEEEQETVGEDDHTRLETMAPLSRKARQMLKKSRVPKGLVSLYEQRLLTFMERWREGKADVETHLIFEIGNPFKRWVIHLMCQYYRLSSFSKTVRDGRRLMYICHQAHLSYITKNGSQCALGIIEDLRNVPADWNVPQQLFSDYLFANI</sequence>
<feature type="compositionally biased region" description="Basic residues" evidence="1">
    <location>
        <begin position="45"/>
        <end position="55"/>
    </location>
</feature>
<dbReference type="AlphaFoldDB" id="A0A8H7ERH1"/>
<evidence type="ECO:0008006" key="4">
    <source>
        <dbReference type="Google" id="ProtNLM"/>
    </source>
</evidence>
<evidence type="ECO:0000313" key="3">
    <source>
        <dbReference type="Proteomes" id="UP000605846"/>
    </source>
</evidence>
<gene>
    <name evidence="2" type="ORF">EC973_004252</name>
</gene>
<proteinExistence type="predicted"/>
<reference evidence="2" key="1">
    <citation type="submission" date="2020-01" db="EMBL/GenBank/DDBJ databases">
        <title>Genome Sequencing of Three Apophysomyces-Like Fungal Strains Confirms a Novel Fungal Genus in the Mucoromycota with divergent Burkholderia-like Endosymbiotic Bacteria.</title>
        <authorList>
            <person name="Stajich J.E."/>
            <person name="Macias A.M."/>
            <person name="Carter-House D."/>
            <person name="Lovett B."/>
            <person name="Kasson L.R."/>
            <person name="Berry K."/>
            <person name="Grigoriev I."/>
            <person name="Chang Y."/>
            <person name="Spatafora J."/>
            <person name="Kasson M.T."/>
        </authorList>
    </citation>
    <scope>NUCLEOTIDE SEQUENCE</scope>
    <source>
        <strain evidence="2">NRRL A-21654</strain>
    </source>
</reference>
<organism evidence="2 3">
    <name type="scientific">Apophysomyces ossiformis</name>
    <dbReference type="NCBI Taxonomy" id="679940"/>
    <lineage>
        <taxon>Eukaryota</taxon>
        <taxon>Fungi</taxon>
        <taxon>Fungi incertae sedis</taxon>
        <taxon>Mucoromycota</taxon>
        <taxon>Mucoromycotina</taxon>
        <taxon>Mucoromycetes</taxon>
        <taxon>Mucorales</taxon>
        <taxon>Mucorineae</taxon>
        <taxon>Mucoraceae</taxon>
        <taxon>Apophysomyces</taxon>
    </lineage>
</organism>
<name>A0A8H7ERH1_9FUNG</name>